<feature type="transmembrane region" description="Helical" evidence="6">
    <location>
        <begin position="124"/>
        <end position="143"/>
    </location>
</feature>
<name>A0A0G1TPC8_9BACT</name>
<reference evidence="7 8" key="1">
    <citation type="journal article" date="2015" name="Nature">
        <title>rRNA introns, odd ribosomes, and small enigmatic genomes across a large radiation of phyla.</title>
        <authorList>
            <person name="Brown C.T."/>
            <person name="Hug L.A."/>
            <person name="Thomas B.C."/>
            <person name="Sharon I."/>
            <person name="Castelle C.J."/>
            <person name="Singh A."/>
            <person name="Wilkins M.J."/>
            <person name="Williams K.H."/>
            <person name="Banfield J.F."/>
        </authorList>
    </citation>
    <scope>NUCLEOTIDE SEQUENCE [LARGE SCALE GENOMIC DNA]</scope>
</reference>
<comment type="subcellular location">
    <subcellularLocation>
        <location evidence="1">Cell membrane</location>
        <topology evidence="1">Multi-pass membrane protein</topology>
    </subcellularLocation>
</comment>
<evidence type="ECO:0000313" key="8">
    <source>
        <dbReference type="Proteomes" id="UP000034265"/>
    </source>
</evidence>
<feature type="transmembrane region" description="Helical" evidence="6">
    <location>
        <begin position="366"/>
        <end position="386"/>
    </location>
</feature>
<keyword evidence="2" id="KW-1003">Cell membrane</keyword>
<feature type="transmembrane region" description="Helical" evidence="6">
    <location>
        <begin position="257"/>
        <end position="279"/>
    </location>
</feature>
<accession>A0A0G1TPC8</accession>
<feature type="transmembrane region" description="Helical" evidence="6">
    <location>
        <begin position="184"/>
        <end position="207"/>
    </location>
</feature>
<feature type="transmembrane region" description="Helical" evidence="6">
    <location>
        <begin position="300"/>
        <end position="327"/>
    </location>
</feature>
<evidence type="ECO:0000256" key="3">
    <source>
        <dbReference type="ARBA" id="ARBA00022692"/>
    </source>
</evidence>
<dbReference type="InterPro" id="IPR050833">
    <property type="entry name" value="Poly_Biosynth_Transport"/>
</dbReference>
<feature type="transmembrane region" description="Helical" evidence="6">
    <location>
        <begin position="88"/>
        <end position="112"/>
    </location>
</feature>
<keyword evidence="5 6" id="KW-0472">Membrane</keyword>
<dbReference type="InterPro" id="IPR002797">
    <property type="entry name" value="Polysacc_synth"/>
</dbReference>
<feature type="transmembrane region" description="Helical" evidence="6">
    <location>
        <begin position="392"/>
        <end position="411"/>
    </location>
</feature>
<evidence type="ECO:0000256" key="4">
    <source>
        <dbReference type="ARBA" id="ARBA00022989"/>
    </source>
</evidence>
<feature type="transmembrane region" description="Helical" evidence="6">
    <location>
        <begin position="228"/>
        <end position="251"/>
    </location>
</feature>
<evidence type="ECO:0000256" key="6">
    <source>
        <dbReference type="SAM" id="Phobius"/>
    </source>
</evidence>
<dbReference type="AlphaFoldDB" id="A0A0G1TPC8"/>
<gene>
    <name evidence="7" type="ORF">UY11_C0015G0019</name>
</gene>
<keyword evidence="3 6" id="KW-0812">Transmembrane</keyword>
<evidence type="ECO:0000313" key="7">
    <source>
        <dbReference type="EMBL" id="KKU83656.1"/>
    </source>
</evidence>
<feature type="transmembrane region" description="Helical" evidence="6">
    <location>
        <begin position="333"/>
        <end position="354"/>
    </location>
</feature>
<dbReference type="Proteomes" id="UP000034265">
    <property type="component" value="Unassembled WGS sequence"/>
</dbReference>
<comment type="caution">
    <text evidence="7">The sequence shown here is derived from an EMBL/GenBank/DDBJ whole genome shotgun (WGS) entry which is preliminary data.</text>
</comment>
<feature type="transmembrane region" description="Helical" evidence="6">
    <location>
        <begin position="155"/>
        <end position="178"/>
    </location>
</feature>
<dbReference type="Pfam" id="PF01943">
    <property type="entry name" value="Polysacc_synt"/>
    <property type="match status" value="1"/>
</dbReference>
<dbReference type="PANTHER" id="PTHR30250">
    <property type="entry name" value="PST FAMILY PREDICTED COLANIC ACID TRANSPORTER"/>
    <property type="match status" value="1"/>
</dbReference>
<evidence type="ECO:0000256" key="1">
    <source>
        <dbReference type="ARBA" id="ARBA00004651"/>
    </source>
</evidence>
<dbReference type="EMBL" id="LCOT01000015">
    <property type="protein sequence ID" value="KKU83656.1"/>
    <property type="molecule type" value="Genomic_DNA"/>
</dbReference>
<keyword evidence="4 6" id="KW-1133">Transmembrane helix</keyword>
<sequence length="421" mass="46415">MRRFINQALQTSTFRQSVVTVFSTFATAGLGAVFYLFLARLVGAHEYGLFSVVISFLTIVATIADLGMNQGLIRFVAENSQSNQYQPYAKIALLSKLLISSIILVGFVFLAQPITGYLLHQQEVYPLLPLAGLGAVFILLFSFSTSVLQGLQKFVLWGGLQVAANFFRLVLFGTLFLILKINAYWGLILFGSAPFLGFVVSWFWLPLSIFQSKFTPRQFCNFWNFNKWTAAFVTTSVLASRLDILLSARFLSLSETGVYSLATTMVAFLPQLSGAIGAVTAPKFASFSDSSHSQKYLAKAALFSFGTSLAVALAMIPAALVVVWFIGRDFSASFTPFLILLASLAIFTSLNPVRDSIMYFYKRPQFFFWANLAQAAIIVAVGLLLIPRFGVVGTALAVLISHIFFAVASFMEYENCRSHHS</sequence>
<feature type="transmembrane region" description="Helical" evidence="6">
    <location>
        <begin position="47"/>
        <end position="67"/>
    </location>
</feature>
<evidence type="ECO:0000256" key="2">
    <source>
        <dbReference type="ARBA" id="ARBA00022475"/>
    </source>
</evidence>
<evidence type="ECO:0000256" key="5">
    <source>
        <dbReference type="ARBA" id="ARBA00023136"/>
    </source>
</evidence>
<proteinExistence type="predicted"/>
<dbReference type="PANTHER" id="PTHR30250:SF26">
    <property type="entry name" value="PSMA PROTEIN"/>
    <property type="match status" value="1"/>
</dbReference>
<organism evidence="7 8">
    <name type="scientific">Candidatus Amesbacteria bacterium GW2011_GWC2_47_8</name>
    <dbReference type="NCBI Taxonomy" id="1618367"/>
    <lineage>
        <taxon>Bacteria</taxon>
        <taxon>Candidatus Amesiibacteriota</taxon>
    </lineage>
</organism>
<protein>
    <submittedName>
        <fullName evidence="7">Uncharacterized protein</fullName>
    </submittedName>
</protein>
<feature type="transmembrane region" description="Helical" evidence="6">
    <location>
        <begin position="21"/>
        <end position="41"/>
    </location>
</feature>
<dbReference type="GO" id="GO:0005886">
    <property type="term" value="C:plasma membrane"/>
    <property type="evidence" value="ECO:0007669"/>
    <property type="project" value="UniProtKB-SubCell"/>
</dbReference>